<feature type="compositionally biased region" description="Basic and acidic residues" evidence="1">
    <location>
        <begin position="11"/>
        <end position="22"/>
    </location>
</feature>
<organism evidence="2 3">
    <name type="scientific">Bacteroides fragilis</name>
    <dbReference type="NCBI Taxonomy" id="817"/>
    <lineage>
        <taxon>Bacteria</taxon>
        <taxon>Pseudomonadati</taxon>
        <taxon>Bacteroidota</taxon>
        <taxon>Bacteroidia</taxon>
        <taxon>Bacteroidales</taxon>
        <taxon>Bacteroidaceae</taxon>
        <taxon>Bacteroides</taxon>
    </lineage>
</organism>
<name>A0A642EEN2_BACFG</name>
<protein>
    <submittedName>
        <fullName evidence="2">Uncharacterized protein</fullName>
    </submittedName>
</protein>
<sequence length="54" mass="6199">MPDLRSTFNRLSEEVEPTVHRRSENAAPLIRKRCTVSKGTVHRGSEIKTVFSHH</sequence>
<evidence type="ECO:0000256" key="1">
    <source>
        <dbReference type="SAM" id="MobiDB-lite"/>
    </source>
</evidence>
<accession>A0A642EEN2</accession>
<proteinExistence type="predicted"/>
<dbReference type="Proteomes" id="UP000479773">
    <property type="component" value="Unassembled WGS sequence"/>
</dbReference>
<reference evidence="2 3" key="1">
    <citation type="journal article" date="2019" name="Nat. Med.">
        <title>A library of human gut bacterial isolates paired with longitudinal multiomics data enables mechanistic microbiome research.</title>
        <authorList>
            <person name="Poyet M."/>
            <person name="Groussin M."/>
            <person name="Gibbons S.M."/>
            <person name="Avila-Pacheco J."/>
            <person name="Jiang X."/>
            <person name="Kearney S.M."/>
            <person name="Perrotta A.R."/>
            <person name="Berdy B."/>
            <person name="Zhao S."/>
            <person name="Lieberman T.D."/>
            <person name="Swanson P.K."/>
            <person name="Smith M."/>
            <person name="Roesemann S."/>
            <person name="Alexander J.E."/>
            <person name="Rich S.A."/>
            <person name="Livny J."/>
            <person name="Vlamakis H."/>
            <person name="Clish C."/>
            <person name="Bullock K."/>
            <person name="Deik A."/>
            <person name="Scott J."/>
            <person name="Pierce K.A."/>
            <person name="Xavier R.J."/>
            <person name="Alm E.J."/>
        </authorList>
    </citation>
    <scope>NUCLEOTIDE SEQUENCE [LARGE SCALE GENOMIC DNA]</scope>
    <source>
        <strain evidence="2 3">BIOML-A106</strain>
    </source>
</reference>
<dbReference type="AlphaFoldDB" id="A0A642EEN2"/>
<feature type="compositionally biased region" description="Polar residues" evidence="1">
    <location>
        <begin position="1"/>
        <end position="10"/>
    </location>
</feature>
<evidence type="ECO:0000313" key="2">
    <source>
        <dbReference type="EMBL" id="KAA4749464.1"/>
    </source>
</evidence>
<comment type="caution">
    <text evidence="2">The sequence shown here is derived from an EMBL/GenBank/DDBJ whole genome shotgun (WGS) entry which is preliminary data.</text>
</comment>
<feature type="region of interest" description="Disordered" evidence="1">
    <location>
        <begin position="1"/>
        <end position="22"/>
    </location>
</feature>
<gene>
    <name evidence="2" type="ORF">F3B44_18135</name>
</gene>
<evidence type="ECO:0000313" key="3">
    <source>
        <dbReference type="Proteomes" id="UP000479773"/>
    </source>
</evidence>
<dbReference type="EMBL" id="VWEQ01000019">
    <property type="protein sequence ID" value="KAA4749464.1"/>
    <property type="molecule type" value="Genomic_DNA"/>
</dbReference>